<dbReference type="Pfam" id="PF07377">
    <property type="entry name" value="DUF1493"/>
    <property type="match status" value="1"/>
</dbReference>
<sequence>MKEKLIAFIKDRLGYQVIDIDKPFDSIGVDGLDAETFFIDFEKEFDIDMTGFEFDRYFLGENPFIKTLGNTIKYWGKKKRFSFNHLIKVAERGKWFDP</sequence>
<dbReference type="Gene3D" id="1.10.1200.10">
    <property type="entry name" value="ACP-like"/>
    <property type="match status" value="1"/>
</dbReference>
<evidence type="ECO:0000313" key="1">
    <source>
        <dbReference type="EMBL" id="KAB5492154.1"/>
    </source>
</evidence>
<dbReference type="AlphaFoldDB" id="A0A5N5IV59"/>
<gene>
    <name evidence="1" type="ORF">FOT42_004175</name>
</gene>
<accession>A0A5N5IV59</accession>
<dbReference type="Proteomes" id="UP000319204">
    <property type="component" value="Unassembled WGS sequence"/>
</dbReference>
<protein>
    <submittedName>
        <fullName evidence="1">DUF1493 family protein</fullName>
    </submittedName>
</protein>
<dbReference type="RefSeq" id="WP_151889293.1">
    <property type="nucleotide sequence ID" value="NZ_VNIK02000001.1"/>
</dbReference>
<proteinExistence type="predicted"/>
<organism evidence="1 2">
    <name type="scientific">Flagellimonas hadalis</name>
    <dbReference type="NCBI Taxonomy" id="2597517"/>
    <lineage>
        <taxon>Bacteria</taxon>
        <taxon>Pseudomonadati</taxon>
        <taxon>Bacteroidota</taxon>
        <taxon>Flavobacteriia</taxon>
        <taxon>Flavobacteriales</taxon>
        <taxon>Flavobacteriaceae</taxon>
        <taxon>Flagellimonas</taxon>
    </lineage>
</organism>
<dbReference type="SUPFAM" id="SSF47336">
    <property type="entry name" value="ACP-like"/>
    <property type="match status" value="1"/>
</dbReference>
<dbReference type="InterPro" id="IPR010862">
    <property type="entry name" value="DUF1493"/>
</dbReference>
<dbReference type="OrthoDB" id="1371279at2"/>
<reference evidence="1" key="1">
    <citation type="submission" date="2019-10" db="EMBL/GenBank/DDBJ databases">
        <title>Muricauda hadale sp. nov., a piezophilic bacterium isolated from hadopelagic water of the Mariana Trench.</title>
        <authorList>
            <person name="Wei Y."/>
        </authorList>
    </citation>
    <scope>NUCLEOTIDE SEQUENCE [LARGE SCALE GENOMIC DNA]</scope>
    <source>
        <strain evidence="1">MT-229</strain>
    </source>
</reference>
<evidence type="ECO:0000313" key="2">
    <source>
        <dbReference type="Proteomes" id="UP000319204"/>
    </source>
</evidence>
<dbReference type="EMBL" id="VNIK02000001">
    <property type="protein sequence ID" value="KAB5492154.1"/>
    <property type="molecule type" value="Genomic_DNA"/>
</dbReference>
<keyword evidence="2" id="KW-1185">Reference proteome</keyword>
<dbReference type="InterPro" id="IPR036736">
    <property type="entry name" value="ACP-like_sf"/>
</dbReference>
<comment type="caution">
    <text evidence="1">The sequence shown here is derived from an EMBL/GenBank/DDBJ whole genome shotgun (WGS) entry which is preliminary data.</text>
</comment>
<name>A0A5N5IV59_9FLAO</name>